<protein>
    <recommendedName>
        <fullName evidence="2">histidine kinase</fullName>
        <ecNumber evidence="2">2.7.13.3</ecNumber>
    </recommendedName>
</protein>
<feature type="domain" description="Histidine kinase" evidence="6">
    <location>
        <begin position="1"/>
        <end position="85"/>
    </location>
</feature>
<dbReference type="Pfam" id="PF02518">
    <property type="entry name" value="HATPase_c"/>
    <property type="match status" value="1"/>
</dbReference>
<comment type="catalytic activity">
    <reaction evidence="1">
        <text>ATP + protein L-histidine = ADP + protein N-phospho-L-histidine.</text>
        <dbReference type="EC" id="2.7.13.3"/>
    </reaction>
</comment>
<dbReference type="InterPro" id="IPR052162">
    <property type="entry name" value="Sensor_kinase/Photoreceptor"/>
</dbReference>
<dbReference type="PRINTS" id="PR00344">
    <property type="entry name" value="BCTRLSENSOR"/>
</dbReference>
<dbReference type="SUPFAM" id="SSF55874">
    <property type="entry name" value="ATPase domain of HSP90 chaperone/DNA topoisomerase II/histidine kinase"/>
    <property type="match status" value="1"/>
</dbReference>
<dbReference type="Gene3D" id="3.30.565.10">
    <property type="entry name" value="Histidine kinase-like ATPase, C-terminal domain"/>
    <property type="match status" value="1"/>
</dbReference>
<keyword evidence="4" id="KW-0808">Transferase</keyword>
<sequence length="87" mass="9842">MQVTSRRDGDMIHVSVQDNGIGIAPEYHARIFEIFQRLHRRETYAGNGMGLAICRKITEHHGGHIWLDSVPHQGSTFHFTLPAVPQP</sequence>
<name>A0ABM5X1M3_9DEIO</name>
<dbReference type="EMBL" id="CP013910">
    <property type="protein sequence ID" value="ALW87602.1"/>
    <property type="molecule type" value="Genomic_DNA"/>
</dbReference>
<dbReference type="PANTHER" id="PTHR43304">
    <property type="entry name" value="PHYTOCHROME-LIKE PROTEIN CPH1"/>
    <property type="match status" value="1"/>
</dbReference>
<evidence type="ECO:0000256" key="2">
    <source>
        <dbReference type="ARBA" id="ARBA00012438"/>
    </source>
</evidence>
<dbReference type="InterPro" id="IPR005467">
    <property type="entry name" value="His_kinase_dom"/>
</dbReference>
<dbReference type="InterPro" id="IPR004358">
    <property type="entry name" value="Sig_transdc_His_kin-like_C"/>
</dbReference>
<dbReference type="EC" id="2.7.13.3" evidence="2"/>
<dbReference type="InterPro" id="IPR036890">
    <property type="entry name" value="HATPase_C_sf"/>
</dbReference>
<keyword evidence="5" id="KW-0418">Kinase</keyword>
<evidence type="ECO:0000256" key="5">
    <source>
        <dbReference type="ARBA" id="ARBA00022777"/>
    </source>
</evidence>
<dbReference type="PANTHER" id="PTHR43304:SF1">
    <property type="entry name" value="PAC DOMAIN-CONTAINING PROTEIN"/>
    <property type="match status" value="1"/>
</dbReference>
<evidence type="ECO:0000256" key="4">
    <source>
        <dbReference type="ARBA" id="ARBA00022679"/>
    </source>
</evidence>
<reference evidence="7 8" key="1">
    <citation type="submission" date="2015-12" db="EMBL/GenBank/DDBJ databases">
        <authorList>
            <person name="Kim M.K."/>
            <person name="Srinivasan S."/>
            <person name="Lee J.-J."/>
            <person name="Kim K."/>
        </authorList>
    </citation>
    <scope>NUCLEOTIDE SEQUENCE [LARGE SCALE GENOMIC DNA]</scope>
    <source>
        <strain evidence="7 8">BM2</strain>
    </source>
</reference>
<evidence type="ECO:0000313" key="7">
    <source>
        <dbReference type="EMBL" id="ALW87602.1"/>
    </source>
</evidence>
<evidence type="ECO:0000256" key="3">
    <source>
        <dbReference type="ARBA" id="ARBA00022553"/>
    </source>
</evidence>
<keyword evidence="8" id="KW-1185">Reference proteome</keyword>
<dbReference type="InterPro" id="IPR003594">
    <property type="entry name" value="HATPase_dom"/>
</dbReference>
<proteinExistence type="predicted"/>
<dbReference type="SMART" id="SM00387">
    <property type="entry name" value="HATPase_c"/>
    <property type="match status" value="1"/>
</dbReference>
<dbReference type="PROSITE" id="PS50109">
    <property type="entry name" value="HIS_KIN"/>
    <property type="match status" value="1"/>
</dbReference>
<evidence type="ECO:0000259" key="6">
    <source>
        <dbReference type="PROSITE" id="PS50109"/>
    </source>
</evidence>
<keyword evidence="3" id="KW-0597">Phosphoprotein</keyword>
<dbReference type="Proteomes" id="UP000060071">
    <property type="component" value="Chromosome"/>
</dbReference>
<gene>
    <name evidence="7" type="ORF">AUC44_00730</name>
</gene>
<accession>A0ABM5X1M3</accession>
<organism evidence="7 8">
    <name type="scientific">Deinococcus actinosclerus</name>
    <dbReference type="NCBI Taxonomy" id="1768108"/>
    <lineage>
        <taxon>Bacteria</taxon>
        <taxon>Thermotogati</taxon>
        <taxon>Deinococcota</taxon>
        <taxon>Deinococci</taxon>
        <taxon>Deinococcales</taxon>
        <taxon>Deinococcaceae</taxon>
        <taxon>Deinococcus</taxon>
    </lineage>
</organism>
<evidence type="ECO:0000313" key="8">
    <source>
        <dbReference type="Proteomes" id="UP000060071"/>
    </source>
</evidence>
<evidence type="ECO:0000256" key="1">
    <source>
        <dbReference type="ARBA" id="ARBA00000085"/>
    </source>
</evidence>